<dbReference type="EMBL" id="CM047946">
    <property type="protein sequence ID" value="KAI9897436.1"/>
    <property type="molecule type" value="Genomic_DNA"/>
</dbReference>
<evidence type="ECO:0000313" key="2">
    <source>
        <dbReference type="Proteomes" id="UP001163324"/>
    </source>
</evidence>
<reference evidence="1" key="1">
    <citation type="submission" date="2022-10" db="EMBL/GenBank/DDBJ databases">
        <title>Complete Genome of Trichothecium roseum strain YXFP-22015, a Plant Pathogen Isolated from Citrus.</title>
        <authorList>
            <person name="Wang Y."/>
            <person name="Zhu L."/>
        </authorList>
    </citation>
    <scope>NUCLEOTIDE SEQUENCE</scope>
    <source>
        <strain evidence="1">YXFP-22015</strain>
    </source>
</reference>
<organism evidence="1 2">
    <name type="scientific">Trichothecium roseum</name>
    <dbReference type="NCBI Taxonomy" id="47278"/>
    <lineage>
        <taxon>Eukaryota</taxon>
        <taxon>Fungi</taxon>
        <taxon>Dikarya</taxon>
        <taxon>Ascomycota</taxon>
        <taxon>Pezizomycotina</taxon>
        <taxon>Sordariomycetes</taxon>
        <taxon>Hypocreomycetidae</taxon>
        <taxon>Hypocreales</taxon>
        <taxon>Hypocreales incertae sedis</taxon>
        <taxon>Trichothecium</taxon>
    </lineage>
</organism>
<keyword evidence="2" id="KW-1185">Reference proteome</keyword>
<dbReference type="Proteomes" id="UP001163324">
    <property type="component" value="Chromosome 7"/>
</dbReference>
<protein>
    <submittedName>
        <fullName evidence="1">Uncharacterized protein</fullName>
    </submittedName>
</protein>
<evidence type="ECO:0000313" key="1">
    <source>
        <dbReference type="EMBL" id="KAI9897436.1"/>
    </source>
</evidence>
<accession>A0ACC0UUU9</accession>
<name>A0ACC0UUU9_9HYPO</name>
<gene>
    <name evidence="1" type="ORF">N3K66_007292</name>
</gene>
<proteinExistence type="predicted"/>
<comment type="caution">
    <text evidence="1">The sequence shown here is derived from an EMBL/GenBank/DDBJ whole genome shotgun (WGS) entry which is preliminary data.</text>
</comment>
<sequence length="1004" mass="111833">MAHLEPHLSIDEVEATVLTLYRPDSSPKIISAAQASLSQLQSSPAAWSIARELLQRPDEHVRFYGILIIIVKLNSDSAALQDHDALELLGHLFEWYQRSLRHDNALLVVRKISSALATFFIHFHRLWPNFVSHLTLCLASGVICAPGVVSPGVDFDTQLHHLSVPQHRACLWVVTNIVDEAFKLDLNSEKNAGIYDVIRQNVTNAVSLMIRSFKQENALADLQEDAIKCLQSLISFAHKASHHDHMVIETLRPLISIVIETVASETASEASTEALEDLLSNHPNYLSQAHYSMLFDLFSSDWSHSRLQKLLQADSDFDSLLYGQLLIAFADAKMTSLMQSTSNESQTLLSSLCRLLTAEGYPGVDDRVFVPCVEFWSTFAETVVDEMQAEDESQPWVVSASGLVLQAVSYAWERVAFPPPEEFRQWDSSDRMGFSDARKDVVDLLQSVYALSGPRLVTDFSRLVLEALTSSSWLKLEAAIFCICGLADCAKEDTRCDDALSSVFSSPLFAILQHRELGIQTRARQAAVSLVEHYTEYFRRNVAQIPSALNLLFNMVGEQSLTLTAAKSIYRLCSSCRSHLHSQTWAFLEQYRQLASQQRLDCVCGEKIIGAVACIAQAIPDEDTRLSACRQLVELVQENIAQCLEVNRNTSAGPSLMCSPESRCVDDAEEERPALHLGLRALKFLVGIARGFKNPSDAVVDVDNDAVGSLETSLKLPDLQQNIVVIILQVQGMFSTEHQVTELICSVLRAGFSESQPNPFKLPPCDVAEYLTRHVTDTPRIGLLVKVACSFISSLHQHSTDRHEIISRVALWVIGLTRAMTGPESDPELTQVAIEFMSHLISKDALILFQLQPADAAEFFFFFSLKVLDGREPLPKMAASEFWTKFVAAKGMVNEAKNACEMAMNTLGPLLCQTLMRNIGGIASRSELDRLCEPLKRLVVRYSSAKNWLEAGLNEEFFPSAKVTAEEKSLFVKKLISLRGSRQTNQVVRDFWLLSRGSNFAYAS</sequence>